<protein>
    <submittedName>
        <fullName evidence="6">UDP-4-amino-4-deoxy-L-arabinose--oxoglutarate aminotransferase</fullName>
        <ecNumber evidence="6">2.6.1.87</ecNumber>
    </submittedName>
</protein>
<dbReference type="EMBL" id="UGGP01000001">
    <property type="protein sequence ID" value="STO07292.1"/>
    <property type="molecule type" value="Genomic_DNA"/>
</dbReference>
<dbReference type="InterPro" id="IPR015424">
    <property type="entry name" value="PyrdxlP-dep_Trfase"/>
</dbReference>
<dbReference type="PANTHER" id="PTHR30244">
    <property type="entry name" value="TRANSAMINASE"/>
    <property type="match status" value="1"/>
</dbReference>
<evidence type="ECO:0000313" key="7">
    <source>
        <dbReference type="Proteomes" id="UP000254060"/>
    </source>
</evidence>
<feature type="modified residue" description="N6-(pyridoxal phosphate)lysine" evidence="4">
    <location>
        <position position="191"/>
    </location>
</feature>
<dbReference type="InterPro" id="IPR000653">
    <property type="entry name" value="DegT/StrS_aminotransferase"/>
</dbReference>
<evidence type="ECO:0000256" key="5">
    <source>
        <dbReference type="RuleBase" id="RU004508"/>
    </source>
</evidence>
<reference evidence="6 7" key="1">
    <citation type="submission" date="2018-06" db="EMBL/GenBank/DDBJ databases">
        <authorList>
            <consortium name="Pathogen Informatics"/>
            <person name="Doyle S."/>
        </authorList>
    </citation>
    <scope>NUCLEOTIDE SEQUENCE [LARGE SCALE GENOMIC DNA]</scope>
    <source>
        <strain evidence="6 7">NCTC13163</strain>
    </source>
</reference>
<dbReference type="PANTHER" id="PTHR30244:SF9">
    <property type="entry name" value="PROTEIN RV3402C"/>
    <property type="match status" value="1"/>
</dbReference>
<feature type="active site" description="Proton acceptor" evidence="3">
    <location>
        <position position="191"/>
    </location>
</feature>
<keyword evidence="6" id="KW-0032">Aminotransferase</keyword>
<accession>A0A377FR46</accession>
<dbReference type="CDD" id="cd00616">
    <property type="entry name" value="AHBA_syn"/>
    <property type="match status" value="1"/>
</dbReference>
<dbReference type="STRING" id="1397694.GCA_000702585_01152"/>
<dbReference type="InterPro" id="IPR015421">
    <property type="entry name" value="PyrdxlP-dep_Trfase_major"/>
</dbReference>
<dbReference type="Gene3D" id="3.40.640.10">
    <property type="entry name" value="Type I PLP-dependent aspartate aminotransferase-like (Major domain)"/>
    <property type="match status" value="1"/>
</dbReference>
<dbReference type="GO" id="GO:0000271">
    <property type="term" value="P:polysaccharide biosynthetic process"/>
    <property type="evidence" value="ECO:0007669"/>
    <property type="project" value="TreeGrafter"/>
</dbReference>
<evidence type="ECO:0000256" key="2">
    <source>
        <dbReference type="ARBA" id="ARBA00037999"/>
    </source>
</evidence>
<sequence>MNLPQHDLAPPIQVTRPSMPEFEAYVEMIRPLFETRWLSNNGAHVRALESELTDVLGVPYVSLLTNGHLALETAIDVLGLTGEVITTPFTFASTTHALVRKGITPVFCDINPIDYTIDVTKLEALITEKTTAILPVHVYGNVCHVEEIDRIAKRYGLKVLYDAAHAFGVTHDGQSIATYGDMSMFSFHATKVFHTIEGGALAYRDGAFKTAVDLAVNFGITGPESVEAVGGNAKMNEFQAAMGRCNLPRFRDDVRKRRAIVERYDKRLKDVPTLRLNRRAEGTESNYAYYPVLFKGDRRRRDEMMDWLAEHGIFARKYFYPLVTDFACYAFEANVPNAKYVSDRILTLPLYPDLTMEMVDRICDVIIEGGNRP</sequence>
<dbReference type="AlphaFoldDB" id="A0A377FR46"/>
<evidence type="ECO:0000313" key="6">
    <source>
        <dbReference type="EMBL" id="STO07292.1"/>
    </source>
</evidence>
<proteinExistence type="inferred from homology"/>
<dbReference type="GO" id="GO:0099620">
    <property type="term" value="F:UDP-4-amino-4-deoxy-L-arabinose aminotransferase"/>
    <property type="evidence" value="ECO:0007669"/>
    <property type="project" value="UniProtKB-EC"/>
</dbReference>
<dbReference type="SUPFAM" id="SSF53383">
    <property type="entry name" value="PLP-dependent transferases"/>
    <property type="match status" value="1"/>
</dbReference>
<keyword evidence="6" id="KW-0808">Transferase</keyword>
<organism evidence="6 7">
    <name type="scientific">Exiguobacterium aurantiacum</name>
    <dbReference type="NCBI Taxonomy" id="33987"/>
    <lineage>
        <taxon>Bacteria</taxon>
        <taxon>Bacillati</taxon>
        <taxon>Bacillota</taxon>
        <taxon>Bacilli</taxon>
        <taxon>Bacillales</taxon>
        <taxon>Bacillales Family XII. Incertae Sedis</taxon>
        <taxon>Exiguobacterium</taxon>
    </lineage>
</organism>
<name>A0A377FR46_9BACL</name>
<evidence type="ECO:0000256" key="3">
    <source>
        <dbReference type="PIRSR" id="PIRSR000390-1"/>
    </source>
</evidence>
<dbReference type="RefSeq" id="WP_029334397.1">
    <property type="nucleotide sequence ID" value="NZ_UGGP01000001.1"/>
</dbReference>
<dbReference type="Pfam" id="PF01041">
    <property type="entry name" value="DegT_DnrJ_EryC1"/>
    <property type="match status" value="1"/>
</dbReference>
<dbReference type="Proteomes" id="UP000254060">
    <property type="component" value="Unassembled WGS sequence"/>
</dbReference>
<comment type="similarity">
    <text evidence="2 5">Belongs to the DegT/DnrJ/EryC1 family.</text>
</comment>
<dbReference type="GO" id="GO:0030170">
    <property type="term" value="F:pyridoxal phosphate binding"/>
    <property type="evidence" value="ECO:0007669"/>
    <property type="project" value="TreeGrafter"/>
</dbReference>
<dbReference type="PIRSF" id="PIRSF000390">
    <property type="entry name" value="PLP_StrS"/>
    <property type="match status" value="1"/>
</dbReference>
<gene>
    <name evidence="6" type="primary">arnB_2</name>
    <name evidence="6" type="ORF">NCTC13163_00637</name>
</gene>
<evidence type="ECO:0000256" key="1">
    <source>
        <dbReference type="ARBA" id="ARBA00022898"/>
    </source>
</evidence>
<dbReference type="EC" id="2.6.1.87" evidence="6"/>
<dbReference type="OrthoDB" id="9810913at2"/>
<keyword evidence="1 4" id="KW-0663">Pyridoxal phosphate</keyword>
<evidence type="ECO:0000256" key="4">
    <source>
        <dbReference type="PIRSR" id="PIRSR000390-2"/>
    </source>
</evidence>